<comment type="caution">
    <text evidence="2">The sequence shown here is derived from an EMBL/GenBank/DDBJ whole genome shotgun (WGS) entry which is preliminary data.</text>
</comment>
<protein>
    <submittedName>
        <fullName evidence="2">Uncharacterized protein</fullName>
    </submittedName>
</protein>
<gene>
    <name evidence="2" type="ORF">N7G274_005228</name>
</gene>
<keyword evidence="3" id="KW-1185">Reference proteome</keyword>
<dbReference type="Proteomes" id="UP001590950">
    <property type="component" value="Unassembled WGS sequence"/>
</dbReference>
<reference evidence="2 3" key="1">
    <citation type="submission" date="2024-09" db="EMBL/GenBank/DDBJ databases">
        <title>Rethinking Asexuality: The Enigmatic Case of Functional Sexual Genes in Lepraria (Stereocaulaceae).</title>
        <authorList>
            <person name="Doellman M."/>
            <person name="Sun Y."/>
            <person name="Barcenas-Pena A."/>
            <person name="Lumbsch H.T."/>
            <person name="Grewe F."/>
        </authorList>
    </citation>
    <scope>NUCLEOTIDE SEQUENCE [LARGE SCALE GENOMIC DNA]</scope>
    <source>
        <strain evidence="2 3">Mercado 3170</strain>
    </source>
</reference>
<feature type="region of interest" description="Disordered" evidence="1">
    <location>
        <begin position="1"/>
        <end position="62"/>
    </location>
</feature>
<evidence type="ECO:0000313" key="2">
    <source>
        <dbReference type="EMBL" id="KAL2042040.1"/>
    </source>
</evidence>
<organism evidence="2 3">
    <name type="scientific">Stereocaulon virgatum</name>
    <dbReference type="NCBI Taxonomy" id="373712"/>
    <lineage>
        <taxon>Eukaryota</taxon>
        <taxon>Fungi</taxon>
        <taxon>Dikarya</taxon>
        <taxon>Ascomycota</taxon>
        <taxon>Pezizomycotina</taxon>
        <taxon>Lecanoromycetes</taxon>
        <taxon>OSLEUM clade</taxon>
        <taxon>Lecanoromycetidae</taxon>
        <taxon>Lecanorales</taxon>
        <taxon>Lecanorineae</taxon>
        <taxon>Stereocaulaceae</taxon>
        <taxon>Stereocaulon</taxon>
    </lineage>
</organism>
<proteinExistence type="predicted"/>
<evidence type="ECO:0000256" key="1">
    <source>
        <dbReference type="SAM" id="MobiDB-lite"/>
    </source>
</evidence>
<evidence type="ECO:0000313" key="3">
    <source>
        <dbReference type="Proteomes" id="UP001590950"/>
    </source>
</evidence>
<feature type="compositionally biased region" description="Basic and acidic residues" evidence="1">
    <location>
        <begin position="48"/>
        <end position="62"/>
    </location>
</feature>
<name>A0ABR4A9A0_9LECA</name>
<accession>A0ABR4A9A0</accession>
<sequence>MITHEGASNTATLGDSISEPPPSYSAVQHLFNAGRSQPSGDYQALRGPLERSISDSREPAERPQLVDRRLVVQLCPHETLSFERMQRILNLPDFKESRKAIDALGATAVPQHTRRQQDSLRRCNLSCKGSYLGTSGYVQLRYVSTEIHLGKDLTGYSGLELSNSWTLYPILFTNPTSSKSSLKLTLDKTGLSICPHHAVNDPAIVDLIHKVMHPGDLLMDPIDEWMAKVAP</sequence>
<feature type="compositionally biased region" description="Polar residues" evidence="1">
    <location>
        <begin position="1"/>
        <end position="15"/>
    </location>
</feature>
<dbReference type="EMBL" id="JBEFKJ010000015">
    <property type="protein sequence ID" value="KAL2042040.1"/>
    <property type="molecule type" value="Genomic_DNA"/>
</dbReference>